<evidence type="ECO:0000313" key="1">
    <source>
        <dbReference type="EMBL" id="PTI28474.1"/>
    </source>
</evidence>
<dbReference type="InterPro" id="IPR029058">
    <property type="entry name" value="AB_hydrolase_fold"/>
</dbReference>
<dbReference type="SUPFAM" id="SSF53474">
    <property type="entry name" value="alpha/beta-Hydrolases"/>
    <property type="match status" value="1"/>
</dbReference>
<comment type="caution">
    <text evidence="1">The sequence shown here is derived from an EMBL/GenBank/DDBJ whole genome shotgun (WGS) entry which is preliminary data.</text>
</comment>
<dbReference type="GO" id="GO:0015031">
    <property type="term" value="P:protein transport"/>
    <property type="evidence" value="ECO:0007669"/>
    <property type="project" value="InterPro"/>
</dbReference>
<name>A0A2T4PRA6_9STAP</name>
<evidence type="ECO:0008006" key="3">
    <source>
        <dbReference type="Google" id="ProtNLM"/>
    </source>
</evidence>
<dbReference type="InterPro" id="IPR022267">
    <property type="entry name" value="Asp2"/>
</dbReference>
<organism evidence="1 2">
    <name type="scientific">Mammaliicoccus vitulinus</name>
    <dbReference type="NCBI Taxonomy" id="71237"/>
    <lineage>
        <taxon>Bacteria</taxon>
        <taxon>Bacillati</taxon>
        <taxon>Bacillota</taxon>
        <taxon>Bacilli</taxon>
        <taxon>Bacillales</taxon>
        <taxon>Staphylococcaceae</taxon>
        <taxon>Mammaliicoccus</taxon>
    </lineage>
</organism>
<dbReference type="AlphaFoldDB" id="A0A2T4PRA6"/>
<sequence>MAKEVYQLYEQINFVDQKRTQIDTGSDNNFLQLARKNHEIYNTYKELLANDYILYFHQKTISKFYKRQHVQELFKRDDLKRHKDVFYTLDSPIGRKLNEEVPKKLLVIFTCMTDAKRYDSSLIPNRMFPKFFEGIERSLVKNVYTLRLMDLNVSHGSHYISTTNYPEYEDDIQSTILNVMDELNIDRDNVVIYGGSKGGTGAIYHGTALDLNTLAVDPIVNIGGALEQNDRRFLKNLRNEDLVPQINAHLKESNSFTKYVICSENVELYYKQTCRIEQDNINKVNLKDEHITSHPEVSRNSVPEQLTILNNFFSTHI</sequence>
<dbReference type="Pfam" id="PF16929">
    <property type="entry name" value="Asp2"/>
    <property type="match status" value="1"/>
</dbReference>
<gene>
    <name evidence="1" type="ORF">BU072_11360</name>
</gene>
<dbReference type="NCBIfam" id="NF033892">
    <property type="entry name" value="XcbB_CpsF_sero"/>
    <property type="match status" value="1"/>
</dbReference>
<protein>
    <recommendedName>
        <fullName evidence="3">XcbB/CpsF family capsular polysaccharide biosynthesis protein</fullName>
    </recommendedName>
</protein>
<proteinExistence type="predicted"/>
<dbReference type="Proteomes" id="UP000241209">
    <property type="component" value="Unassembled WGS sequence"/>
</dbReference>
<accession>A0A2T4PRA6</accession>
<reference evidence="1 2" key="1">
    <citation type="journal article" date="2016" name="Front. Microbiol.">
        <title>Comprehensive Phylogenetic Analysis of Bovine Non-aureus Staphylococci Species Based on Whole-Genome Sequencing.</title>
        <authorList>
            <person name="Naushad S."/>
            <person name="Barkema H.W."/>
            <person name="Luby C."/>
            <person name="Condas L.A."/>
            <person name="Nobrega D.B."/>
            <person name="Carson D.A."/>
            <person name="De Buck J."/>
        </authorList>
    </citation>
    <scope>NUCLEOTIDE SEQUENCE [LARGE SCALE GENOMIC DNA]</scope>
    <source>
        <strain evidence="1 2">SNUC 2204</strain>
    </source>
</reference>
<dbReference type="EMBL" id="PZFK01000028">
    <property type="protein sequence ID" value="PTI28474.1"/>
    <property type="molecule type" value="Genomic_DNA"/>
</dbReference>
<evidence type="ECO:0000313" key="2">
    <source>
        <dbReference type="Proteomes" id="UP000241209"/>
    </source>
</evidence>